<feature type="region of interest" description="Disordered" evidence="1">
    <location>
        <begin position="225"/>
        <end position="246"/>
    </location>
</feature>
<keyword evidence="4" id="KW-1185">Reference proteome</keyword>
<evidence type="ECO:0000313" key="4">
    <source>
        <dbReference type="Proteomes" id="UP000540656"/>
    </source>
</evidence>
<feature type="compositionally biased region" description="Low complexity" evidence="1">
    <location>
        <begin position="230"/>
        <end position="246"/>
    </location>
</feature>
<evidence type="ECO:0000313" key="3">
    <source>
        <dbReference type="EMBL" id="NYG60474.1"/>
    </source>
</evidence>
<comment type="caution">
    <text evidence="3">The sequence shown here is derived from an EMBL/GenBank/DDBJ whole genome shotgun (WGS) entry which is preliminary data.</text>
</comment>
<name>A0A7Y9S653_9ACTN</name>
<evidence type="ECO:0000256" key="2">
    <source>
        <dbReference type="SAM" id="SignalP"/>
    </source>
</evidence>
<dbReference type="RefSeq" id="WP_179503400.1">
    <property type="nucleotide sequence ID" value="NZ_JACCAA010000001.1"/>
</dbReference>
<dbReference type="EMBL" id="JACCAA010000001">
    <property type="protein sequence ID" value="NYG60474.1"/>
    <property type="molecule type" value="Genomic_DNA"/>
</dbReference>
<accession>A0A7Y9S653</accession>
<feature type="signal peptide" evidence="2">
    <location>
        <begin position="1"/>
        <end position="25"/>
    </location>
</feature>
<feature type="chain" id="PRO_5038909816" description="DUF1795 domain-containing protein" evidence="2">
    <location>
        <begin position="26"/>
        <end position="246"/>
    </location>
</feature>
<protein>
    <recommendedName>
        <fullName evidence="5">DUF1795 domain-containing protein</fullName>
    </recommendedName>
</protein>
<organism evidence="3 4">
    <name type="scientific">Nocardioides daedukensis</name>
    <dbReference type="NCBI Taxonomy" id="634462"/>
    <lineage>
        <taxon>Bacteria</taxon>
        <taxon>Bacillati</taxon>
        <taxon>Actinomycetota</taxon>
        <taxon>Actinomycetes</taxon>
        <taxon>Propionibacteriales</taxon>
        <taxon>Nocardioidaceae</taxon>
        <taxon>Nocardioides</taxon>
    </lineage>
</organism>
<evidence type="ECO:0000256" key="1">
    <source>
        <dbReference type="SAM" id="MobiDB-lite"/>
    </source>
</evidence>
<evidence type="ECO:0008006" key="5">
    <source>
        <dbReference type="Google" id="ProtNLM"/>
    </source>
</evidence>
<keyword evidence="2" id="KW-0732">Signal</keyword>
<dbReference type="Gene3D" id="3.40.1000.10">
    <property type="entry name" value="Mog1/PsbP, alpha/beta/alpha sandwich"/>
    <property type="match status" value="1"/>
</dbReference>
<feature type="region of interest" description="Disordered" evidence="1">
    <location>
        <begin position="36"/>
        <end position="82"/>
    </location>
</feature>
<dbReference type="Proteomes" id="UP000540656">
    <property type="component" value="Unassembled WGS sequence"/>
</dbReference>
<dbReference type="AlphaFoldDB" id="A0A7Y9S653"/>
<gene>
    <name evidence="3" type="ORF">BJ980_003397</name>
</gene>
<proteinExistence type="predicted"/>
<feature type="compositionally biased region" description="Low complexity" evidence="1">
    <location>
        <begin position="47"/>
        <end position="63"/>
    </location>
</feature>
<reference evidence="3 4" key="1">
    <citation type="submission" date="2020-07" db="EMBL/GenBank/DDBJ databases">
        <title>Sequencing the genomes of 1000 actinobacteria strains.</title>
        <authorList>
            <person name="Klenk H.-P."/>
        </authorList>
    </citation>
    <scope>NUCLEOTIDE SEQUENCE [LARGE SCALE GENOMIC DNA]</scope>
    <source>
        <strain evidence="3 4">DSM 23819</strain>
    </source>
</reference>
<sequence length="246" mass="25708">MKRSEHPSHPTRARFLAPALAPALAAVLGLSLLGACGGDDEPDAKKSASPSPSATAEPSASETALRDTDFGRPATGKTVKGKGYTYRMPKGWVKGTPLATDPSIDSVAEEADADDGFLDNITVAHQKAPAGSTLDELEASVASQLAKTVPDLDVQPRVVLDGVEALHYRGAAKVDSVRYFLEELVTIDDKGAITVITFSFSPELGATSRTKLVDSVLASWSWRATKAKAPKSSSSPSAKESTTPSS</sequence>